<comment type="caution">
    <text evidence="3">The sequence shown here is derived from an EMBL/GenBank/DDBJ whole genome shotgun (WGS) entry which is preliminary data.</text>
</comment>
<feature type="compositionally biased region" description="Low complexity" evidence="1">
    <location>
        <begin position="835"/>
        <end position="845"/>
    </location>
</feature>
<feature type="region of interest" description="Disordered" evidence="1">
    <location>
        <begin position="835"/>
        <end position="907"/>
    </location>
</feature>
<gene>
    <name evidence="3" type="ORF">QYE76_021421</name>
</gene>
<evidence type="ECO:0000256" key="1">
    <source>
        <dbReference type="SAM" id="MobiDB-lite"/>
    </source>
</evidence>
<dbReference type="PANTHER" id="PTHR48258">
    <property type="entry name" value="DUF4218 DOMAIN-CONTAINING PROTEIN-RELATED"/>
    <property type="match status" value="1"/>
</dbReference>
<keyword evidence="4" id="KW-1185">Reference proteome</keyword>
<name>A0AAD8VQW2_LOLMU</name>
<feature type="domain" description="Transposase-associated" evidence="2">
    <location>
        <begin position="150"/>
        <end position="188"/>
    </location>
</feature>
<sequence length="943" mass="105748">MAVSGQLTALSWSVWRREAQGSTERLASTWPGAFVAHAMHALACVRASWARLGVAYWRVWCTDWSSKVSRRFRGVGSTRLTRWCMLKLTRGENGMITPMSCHGMTCSGTIDDANLYQSLSIVFGKAPGGQWGTGDDLCLMVEAIVQRILQCTSSCKNMTDYSTSKTIHVHLLQNGFMPSYNCWTKHGERGIILEDNEEEEDSDNYPMFTEDGDSRMGEDEAEEEPIFDEPIFDDPDDDLGRAILDAKISCGSEKERLKLEKMLEDHKTLLYPNCEDGQKKLGTTLELLQWKAENGTSDKGFEKLLKIIKKMLPGENVLPSSTYEAKKVVCPLGLEVQKIHACINDCILYRGEYENLNACPVCSALRYKIRRDDPGDVEGESTPGRGFLRRPEGSISKGYGTEEVIEFCVDFIPDLKPIGVPESRYEGRLRGKGTLGKKAITCMDGHSFTQAHYTVLHNSILVAPYKEEHKDILRSKYPEEREDWIDGEHMKTFGGWLQTRLMNATDDEQLYLLAKQPSSTISTFQGYEINGNTFYTIAQDKKSTNQNSGVRFDTDDNGKKITYYGYIEEIWELEYGPNFKVPLFRCKWFNLKDGVQVDPQYGMTTVDLKNLGLISANLIILSHGFHRISNPREAEALCASNYPCPPGYRVPISWLLSVGGVLVPPVPLGVAREMAITNHYYFELTPEQRRNPQWHPDYIPTWESFFINRRERALARHEEGGPPPSNFNEAGRRLWWRGRTLQGVMAYRGPRLRYPQSQPTRALPPRFDYRDPDASDDDDGDYDDYSGEYYRARHEPPRAHAVAVAHACHAVAIFAAVADAQRRCAVAAAHAVARRSPSARAPQPAGQVSTPPFPSSGRVAPPPRDHLATPSARPTPRRRPAPGHPCTPRRPRPRSGVDEMRPHAARATPRPLIDAAILSLDARCAASLLHTGAVSASAARRSC</sequence>
<feature type="compositionally biased region" description="Acidic residues" evidence="1">
    <location>
        <begin position="774"/>
        <end position="786"/>
    </location>
</feature>
<reference evidence="3" key="1">
    <citation type="submission" date="2023-07" db="EMBL/GenBank/DDBJ databases">
        <title>A chromosome-level genome assembly of Lolium multiflorum.</title>
        <authorList>
            <person name="Chen Y."/>
            <person name="Copetti D."/>
            <person name="Kolliker R."/>
            <person name="Studer B."/>
        </authorList>
    </citation>
    <scope>NUCLEOTIDE SEQUENCE</scope>
    <source>
        <strain evidence="3">02402/16</strain>
        <tissue evidence="3">Leaf</tissue>
    </source>
</reference>
<feature type="compositionally biased region" description="Basic residues" evidence="1">
    <location>
        <begin position="875"/>
        <end position="893"/>
    </location>
</feature>
<evidence type="ECO:0000259" key="2">
    <source>
        <dbReference type="Pfam" id="PF13963"/>
    </source>
</evidence>
<evidence type="ECO:0000313" key="4">
    <source>
        <dbReference type="Proteomes" id="UP001231189"/>
    </source>
</evidence>
<dbReference type="Proteomes" id="UP001231189">
    <property type="component" value="Unassembled WGS sequence"/>
</dbReference>
<dbReference type="EMBL" id="JAUUTY010000006">
    <property type="protein sequence ID" value="KAK1615904.1"/>
    <property type="molecule type" value="Genomic_DNA"/>
</dbReference>
<proteinExistence type="predicted"/>
<organism evidence="3 4">
    <name type="scientific">Lolium multiflorum</name>
    <name type="common">Italian ryegrass</name>
    <name type="synonym">Lolium perenne subsp. multiflorum</name>
    <dbReference type="NCBI Taxonomy" id="4521"/>
    <lineage>
        <taxon>Eukaryota</taxon>
        <taxon>Viridiplantae</taxon>
        <taxon>Streptophyta</taxon>
        <taxon>Embryophyta</taxon>
        <taxon>Tracheophyta</taxon>
        <taxon>Spermatophyta</taxon>
        <taxon>Magnoliopsida</taxon>
        <taxon>Liliopsida</taxon>
        <taxon>Poales</taxon>
        <taxon>Poaceae</taxon>
        <taxon>BOP clade</taxon>
        <taxon>Pooideae</taxon>
        <taxon>Poodae</taxon>
        <taxon>Poeae</taxon>
        <taxon>Poeae Chloroplast Group 2 (Poeae type)</taxon>
        <taxon>Loliodinae</taxon>
        <taxon>Loliinae</taxon>
        <taxon>Lolium</taxon>
    </lineage>
</organism>
<dbReference type="Pfam" id="PF13963">
    <property type="entry name" value="Transpos_assoc"/>
    <property type="match status" value="1"/>
</dbReference>
<accession>A0AAD8VQW2</accession>
<evidence type="ECO:0000313" key="3">
    <source>
        <dbReference type="EMBL" id="KAK1615904.1"/>
    </source>
</evidence>
<dbReference type="PANTHER" id="PTHR48258:SF9">
    <property type="entry name" value="OS01G0348150 PROTEIN"/>
    <property type="match status" value="1"/>
</dbReference>
<protein>
    <recommendedName>
        <fullName evidence="2">Transposase-associated domain-containing protein</fullName>
    </recommendedName>
</protein>
<dbReference type="AlphaFoldDB" id="A0AAD8VQW2"/>
<feature type="region of interest" description="Disordered" evidence="1">
    <location>
        <begin position="748"/>
        <end position="788"/>
    </location>
</feature>
<dbReference type="InterPro" id="IPR029480">
    <property type="entry name" value="Transpos_assoc"/>
</dbReference>